<evidence type="ECO:0000256" key="1">
    <source>
        <dbReference type="ARBA" id="ARBA00011073"/>
    </source>
</evidence>
<dbReference type="PANTHER" id="PTHR43399:SF4">
    <property type="entry name" value="CELL WALL-ASSOCIATED PROTEASE"/>
    <property type="match status" value="1"/>
</dbReference>
<evidence type="ECO:0000256" key="5">
    <source>
        <dbReference type="PROSITE-ProRule" id="PRU01240"/>
    </source>
</evidence>
<dbReference type="CDD" id="cd04842">
    <property type="entry name" value="Peptidases_S8_Kp43_protease"/>
    <property type="match status" value="1"/>
</dbReference>
<dbReference type="AlphaFoldDB" id="A0A6A6H7I6"/>
<dbReference type="PROSITE" id="PS00138">
    <property type="entry name" value="SUBTILASE_SER"/>
    <property type="match status" value="1"/>
</dbReference>
<keyword evidence="4 5" id="KW-0720">Serine protease</keyword>
<dbReference type="InterPro" id="IPR022398">
    <property type="entry name" value="Peptidase_S8_His-AS"/>
</dbReference>
<dbReference type="OrthoDB" id="10256524at2759"/>
<dbReference type="InterPro" id="IPR051048">
    <property type="entry name" value="Peptidase_S8/S53_subtilisin"/>
</dbReference>
<dbReference type="PRINTS" id="PR00723">
    <property type="entry name" value="SUBTILISIN"/>
</dbReference>
<feature type="domain" description="Peptidase S8/S53" evidence="6">
    <location>
        <begin position="210"/>
        <end position="534"/>
    </location>
</feature>
<evidence type="ECO:0000313" key="8">
    <source>
        <dbReference type="Proteomes" id="UP000800092"/>
    </source>
</evidence>
<reference evidence="7" key="1">
    <citation type="journal article" date="2020" name="Stud. Mycol.">
        <title>101 Dothideomycetes genomes: a test case for predicting lifestyles and emergence of pathogens.</title>
        <authorList>
            <person name="Haridas S."/>
            <person name="Albert R."/>
            <person name="Binder M."/>
            <person name="Bloem J."/>
            <person name="Labutti K."/>
            <person name="Salamov A."/>
            <person name="Andreopoulos B."/>
            <person name="Baker S."/>
            <person name="Barry K."/>
            <person name="Bills G."/>
            <person name="Bluhm B."/>
            <person name="Cannon C."/>
            <person name="Castanera R."/>
            <person name="Culley D."/>
            <person name="Daum C."/>
            <person name="Ezra D."/>
            <person name="Gonzalez J."/>
            <person name="Henrissat B."/>
            <person name="Kuo A."/>
            <person name="Liang C."/>
            <person name="Lipzen A."/>
            <person name="Lutzoni F."/>
            <person name="Magnuson J."/>
            <person name="Mondo S."/>
            <person name="Nolan M."/>
            <person name="Ohm R."/>
            <person name="Pangilinan J."/>
            <person name="Park H.-J."/>
            <person name="Ramirez L."/>
            <person name="Alfaro M."/>
            <person name="Sun H."/>
            <person name="Tritt A."/>
            <person name="Yoshinaga Y."/>
            <person name="Zwiers L.-H."/>
            <person name="Turgeon B."/>
            <person name="Goodwin S."/>
            <person name="Spatafora J."/>
            <person name="Crous P."/>
            <person name="Grigoriev I."/>
        </authorList>
    </citation>
    <scope>NUCLEOTIDE SEQUENCE</scope>
    <source>
        <strain evidence="7">Tuck. ex Michener</strain>
    </source>
</reference>
<dbReference type="InterPro" id="IPR023828">
    <property type="entry name" value="Peptidase_S8_Ser-AS"/>
</dbReference>
<evidence type="ECO:0000256" key="3">
    <source>
        <dbReference type="ARBA" id="ARBA00022801"/>
    </source>
</evidence>
<keyword evidence="2 5" id="KW-0645">Protease</keyword>
<dbReference type="GO" id="GO:0006508">
    <property type="term" value="P:proteolysis"/>
    <property type="evidence" value="ECO:0007669"/>
    <property type="project" value="UniProtKB-KW"/>
</dbReference>
<dbReference type="PROSITE" id="PS00137">
    <property type="entry name" value="SUBTILASE_HIS"/>
    <property type="match status" value="1"/>
</dbReference>
<dbReference type="GO" id="GO:0004252">
    <property type="term" value="F:serine-type endopeptidase activity"/>
    <property type="evidence" value="ECO:0007669"/>
    <property type="project" value="UniProtKB-UniRule"/>
</dbReference>
<name>A0A6A6H7I6_VIRVR</name>
<comment type="similarity">
    <text evidence="1 5">Belongs to the peptidase S8 family.</text>
</comment>
<organism evidence="7 8">
    <name type="scientific">Viridothelium virens</name>
    <name type="common">Speckled blister lichen</name>
    <name type="synonym">Trypethelium virens</name>
    <dbReference type="NCBI Taxonomy" id="1048519"/>
    <lineage>
        <taxon>Eukaryota</taxon>
        <taxon>Fungi</taxon>
        <taxon>Dikarya</taxon>
        <taxon>Ascomycota</taxon>
        <taxon>Pezizomycotina</taxon>
        <taxon>Dothideomycetes</taxon>
        <taxon>Dothideomycetes incertae sedis</taxon>
        <taxon>Trypetheliales</taxon>
        <taxon>Trypetheliaceae</taxon>
        <taxon>Viridothelium</taxon>
    </lineage>
</organism>
<proteinExistence type="inferred from homology"/>
<dbReference type="PANTHER" id="PTHR43399">
    <property type="entry name" value="SUBTILISIN-RELATED"/>
    <property type="match status" value="1"/>
</dbReference>
<dbReference type="EMBL" id="ML991803">
    <property type="protein sequence ID" value="KAF2233798.1"/>
    <property type="molecule type" value="Genomic_DNA"/>
</dbReference>
<evidence type="ECO:0000313" key="7">
    <source>
        <dbReference type="EMBL" id="KAF2233798.1"/>
    </source>
</evidence>
<dbReference type="SUPFAM" id="SSF52743">
    <property type="entry name" value="Subtilisin-like"/>
    <property type="match status" value="1"/>
</dbReference>
<dbReference type="SUPFAM" id="SSF49785">
    <property type="entry name" value="Galactose-binding domain-like"/>
    <property type="match status" value="1"/>
</dbReference>
<dbReference type="Gene3D" id="3.40.50.200">
    <property type="entry name" value="Peptidase S8/S53 domain"/>
    <property type="match status" value="1"/>
</dbReference>
<dbReference type="PROSITE" id="PS51892">
    <property type="entry name" value="SUBTILASE"/>
    <property type="match status" value="1"/>
</dbReference>
<dbReference type="InterPro" id="IPR015500">
    <property type="entry name" value="Peptidase_S8_subtilisin-rel"/>
</dbReference>
<dbReference type="Pfam" id="PF00082">
    <property type="entry name" value="Peptidase_S8"/>
    <property type="match status" value="1"/>
</dbReference>
<dbReference type="Proteomes" id="UP000800092">
    <property type="component" value="Unassembled WGS sequence"/>
</dbReference>
<dbReference type="InterPro" id="IPR034058">
    <property type="entry name" value="TagA/B/C/D_pept_dom"/>
</dbReference>
<dbReference type="InterPro" id="IPR036852">
    <property type="entry name" value="Peptidase_S8/S53_dom_sf"/>
</dbReference>
<dbReference type="InterPro" id="IPR000209">
    <property type="entry name" value="Peptidase_S8/S53_dom"/>
</dbReference>
<gene>
    <name evidence="7" type="ORF">EV356DRAFT_567624</name>
</gene>
<accession>A0A6A6H7I6</accession>
<dbReference type="Gene3D" id="2.60.120.380">
    <property type="match status" value="1"/>
</dbReference>
<feature type="active site" description="Charge relay system" evidence="5">
    <location>
        <position position="219"/>
    </location>
</feature>
<evidence type="ECO:0000256" key="2">
    <source>
        <dbReference type="ARBA" id="ARBA00022670"/>
    </source>
</evidence>
<evidence type="ECO:0000256" key="4">
    <source>
        <dbReference type="ARBA" id="ARBA00022825"/>
    </source>
</evidence>
<keyword evidence="3 5" id="KW-0378">Hydrolase</keyword>
<feature type="active site" description="Charge relay system" evidence="5">
    <location>
        <position position="264"/>
    </location>
</feature>
<feature type="active site" description="Charge relay system" evidence="5">
    <location>
        <position position="484"/>
    </location>
</feature>
<keyword evidence="8" id="KW-1185">Reference proteome</keyword>
<sequence>MSQVEAPADAQSIEVNGRIVNPSEHYARDARNTDHIILTVEDTLNDDQKAQLQKLQVEFLEDLGNGNILCRYHPADLKPLRGLKFVKQVDVYRNLYKIPAVLLALIDELKGTAEFETQSYPMDVMPHQEVTDLEALADSVAEIAQADRSQIRVTSNQIRLEVPLGKLEAIAADDRVRILEEVVTPVLLDDQAKHIVSAPIHIQGDSEFRGKGQTIAVFDSGFDLGSVEDCHPAFTGKVQKLIPVGRASDMNRTESQRVDDPKGHGTHVCGTIVGQEIKTSQGSVGGVAQDASLVISSLEKADGDLISVAPLKALYEVPYKTYGARVHSNSWGDGLGIGRRQRPYGKAAADIDEFVRNNPDALICFSAGNNNLYMNEREPSDLQLPSIGSQAAAKNCLTVGASGSTRTVEDPKNGKVDWLDPDQICPVSSRGPTAEKRIKPDVVAPGFNIFSAHSRHPRAKTFSGAEATSESYPEVLWKIRSGTSHATPLVSGCIAILCEVLQSKGCQNPPAALLKALMINGADKLPSVDIAAQGFGRINLQSSVSILQAPPVMAKDINSPSLSPLGGSLIGSPLRQGDKVEFSLAPAPFSDGIELKITMVYNDLSGSAIQNNLNLSVTDSVTGEIKHGGISEDAIDKQNNVEQVVWSPAPQVPVTVRVIAQKTFPGSEQDFVLAWSVSASYGGSNKDDV</sequence>
<dbReference type="InterPro" id="IPR008979">
    <property type="entry name" value="Galactose-bd-like_sf"/>
</dbReference>
<protein>
    <submittedName>
        <fullName evidence="7">Subtilisin-like protein</fullName>
    </submittedName>
</protein>
<evidence type="ECO:0000259" key="6">
    <source>
        <dbReference type="Pfam" id="PF00082"/>
    </source>
</evidence>